<dbReference type="AlphaFoldDB" id="A0AAU9IKF3"/>
<feature type="signal peptide" evidence="2">
    <location>
        <begin position="1"/>
        <end position="21"/>
    </location>
</feature>
<dbReference type="Proteomes" id="UP001162131">
    <property type="component" value="Unassembled WGS sequence"/>
</dbReference>
<dbReference type="EMBL" id="CAJZBQ010000013">
    <property type="protein sequence ID" value="CAG9315290.1"/>
    <property type="molecule type" value="Genomic_DNA"/>
</dbReference>
<accession>A0AAU9IKF3</accession>
<organism evidence="3 4">
    <name type="scientific">Blepharisma stoltei</name>
    <dbReference type="NCBI Taxonomy" id="1481888"/>
    <lineage>
        <taxon>Eukaryota</taxon>
        <taxon>Sar</taxon>
        <taxon>Alveolata</taxon>
        <taxon>Ciliophora</taxon>
        <taxon>Postciliodesmatophora</taxon>
        <taxon>Heterotrichea</taxon>
        <taxon>Heterotrichida</taxon>
        <taxon>Blepharismidae</taxon>
        <taxon>Blepharisma</taxon>
    </lineage>
</organism>
<comment type="caution">
    <text evidence="3">The sequence shown here is derived from an EMBL/GenBank/DDBJ whole genome shotgun (WGS) entry which is preliminary data.</text>
</comment>
<keyword evidence="2" id="KW-0732">Signal</keyword>
<evidence type="ECO:0000313" key="4">
    <source>
        <dbReference type="Proteomes" id="UP001162131"/>
    </source>
</evidence>
<keyword evidence="1" id="KW-0472">Membrane</keyword>
<feature type="transmembrane region" description="Helical" evidence="1">
    <location>
        <begin position="143"/>
        <end position="163"/>
    </location>
</feature>
<feature type="transmembrane region" description="Helical" evidence="1">
    <location>
        <begin position="39"/>
        <end position="59"/>
    </location>
</feature>
<name>A0AAU9IKF3_9CILI</name>
<sequence>MARIWYLLMIVVHVLLWFSASHQTHEVAKIRVFSKVTSIEWVSCYLSFTYFLLAFMSTFNIRILKIKQELLVSIYLMTVSLLSISIILKYSIQMLKLEEIEEDYENTKGIPEYYLDLMTGGGLLGLVIYDMKFIEEFAVPSSWVLLIFDVYLGGWYCFMQFLFKKSAGSFSYQFLNEMSNEQLILLGLGGIGLSAGIKQIILNLNKVEVDAYREKKVKEDARIKREREANRKKYN</sequence>
<evidence type="ECO:0000256" key="2">
    <source>
        <dbReference type="SAM" id="SignalP"/>
    </source>
</evidence>
<reference evidence="3" key="1">
    <citation type="submission" date="2021-09" db="EMBL/GenBank/DDBJ databases">
        <authorList>
            <consortium name="AG Swart"/>
            <person name="Singh M."/>
            <person name="Singh A."/>
            <person name="Seah K."/>
            <person name="Emmerich C."/>
        </authorList>
    </citation>
    <scope>NUCLEOTIDE SEQUENCE</scope>
    <source>
        <strain evidence="3">ATCC30299</strain>
    </source>
</reference>
<protein>
    <submittedName>
        <fullName evidence="3">Uncharacterized protein</fullName>
    </submittedName>
</protein>
<feature type="chain" id="PRO_5043459880" evidence="2">
    <location>
        <begin position="22"/>
        <end position="235"/>
    </location>
</feature>
<keyword evidence="1" id="KW-1133">Transmembrane helix</keyword>
<keyword evidence="4" id="KW-1185">Reference proteome</keyword>
<feature type="transmembrane region" description="Helical" evidence="1">
    <location>
        <begin position="71"/>
        <end position="93"/>
    </location>
</feature>
<proteinExistence type="predicted"/>
<evidence type="ECO:0000256" key="1">
    <source>
        <dbReference type="SAM" id="Phobius"/>
    </source>
</evidence>
<feature type="transmembrane region" description="Helical" evidence="1">
    <location>
        <begin position="183"/>
        <end position="204"/>
    </location>
</feature>
<keyword evidence="1" id="KW-0812">Transmembrane</keyword>
<gene>
    <name evidence="3" type="ORF">BSTOLATCC_MIC13064</name>
</gene>
<evidence type="ECO:0000313" key="3">
    <source>
        <dbReference type="EMBL" id="CAG9315290.1"/>
    </source>
</evidence>
<feature type="transmembrane region" description="Helical" evidence="1">
    <location>
        <begin position="113"/>
        <end position="131"/>
    </location>
</feature>